<proteinExistence type="predicted"/>
<sequence length="51" mass="5436">MAKSSRWINHKDMTGFIAPKKAKGLGVPKGILMGKKGTLPVSDGIIKTKAK</sequence>
<dbReference type="EMBL" id="MT142732">
    <property type="protein sequence ID" value="QJA87788.1"/>
    <property type="molecule type" value="Genomic_DNA"/>
</dbReference>
<organism evidence="1">
    <name type="scientific">viral metagenome</name>
    <dbReference type="NCBI Taxonomy" id="1070528"/>
    <lineage>
        <taxon>unclassified sequences</taxon>
        <taxon>metagenomes</taxon>
        <taxon>organismal metagenomes</taxon>
    </lineage>
</organism>
<protein>
    <submittedName>
        <fullName evidence="1">Uncharacterized protein</fullName>
    </submittedName>
</protein>
<gene>
    <name evidence="1" type="ORF">MM415B02895_0010</name>
</gene>
<evidence type="ECO:0000313" key="1">
    <source>
        <dbReference type="EMBL" id="QJA87788.1"/>
    </source>
</evidence>
<dbReference type="AlphaFoldDB" id="A0A6M3L3B1"/>
<reference evidence="1" key="1">
    <citation type="submission" date="2020-03" db="EMBL/GenBank/DDBJ databases">
        <title>The deep terrestrial virosphere.</title>
        <authorList>
            <person name="Holmfeldt K."/>
            <person name="Nilsson E."/>
            <person name="Simone D."/>
            <person name="Lopez-Fernandez M."/>
            <person name="Wu X."/>
            <person name="de Brujin I."/>
            <person name="Lundin D."/>
            <person name="Andersson A."/>
            <person name="Bertilsson S."/>
            <person name="Dopson M."/>
        </authorList>
    </citation>
    <scope>NUCLEOTIDE SEQUENCE</scope>
    <source>
        <strain evidence="1">MM415B02895</strain>
    </source>
</reference>
<accession>A0A6M3L3B1</accession>
<name>A0A6M3L3B1_9ZZZZ</name>